<dbReference type="EMBL" id="LNKA01000001">
    <property type="protein sequence ID" value="KTC65799.1"/>
    <property type="molecule type" value="Genomic_DNA"/>
</dbReference>
<dbReference type="STRING" id="45056.Lade_0457"/>
<dbReference type="PANTHER" id="PTHR14119">
    <property type="entry name" value="HYDROLASE"/>
    <property type="match status" value="1"/>
</dbReference>
<name>A0A0W0R434_9GAMM</name>
<evidence type="ECO:0000313" key="5">
    <source>
        <dbReference type="Proteomes" id="UP000281170"/>
    </source>
</evidence>
<dbReference type="GO" id="GO:0016787">
    <property type="term" value="F:hydrolase activity"/>
    <property type="evidence" value="ECO:0007669"/>
    <property type="project" value="UniProtKB-KW"/>
</dbReference>
<organism evidence="2 4">
    <name type="scientific">Legionella adelaidensis</name>
    <dbReference type="NCBI Taxonomy" id="45056"/>
    <lineage>
        <taxon>Bacteria</taxon>
        <taxon>Pseudomonadati</taxon>
        <taxon>Pseudomonadota</taxon>
        <taxon>Gammaproteobacteria</taxon>
        <taxon>Legionellales</taxon>
        <taxon>Legionellaceae</taxon>
        <taxon>Legionella</taxon>
    </lineage>
</organism>
<keyword evidence="2" id="KW-0378">Hydrolase</keyword>
<dbReference type="CDD" id="cd01012">
    <property type="entry name" value="YcaC_related"/>
    <property type="match status" value="1"/>
</dbReference>
<evidence type="ECO:0000313" key="3">
    <source>
        <dbReference type="EMBL" id="VEH85227.1"/>
    </source>
</evidence>
<dbReference type="InterPro" id="IPR000868">
    <property type="entry name" value="Isochorismatase-like_dom"/>
</dbReference>
<evidence type="ECO:0000313" key="2">
    <source>
        <dbReference type="EMBL" id="KTC65799.1"/>
    </source>
</evidence>
<dbReference type="Proteomes" id="UP000054859">
    <property type="component" value="Unassembled WGS sequence"/>
</dbReference>
<dbReference type="EMBL" id="LR134421">
    <property type="protein sequence ID" value="VEH85227.1"/>
    <property type="molecule type" value="Genomic_DNA"/>
</dbReference>
<dbReference type="AlphaFoldDB" id="A0A0W0R434"/>
<dbReference type="Proteomes" id="UP000281170">
    <property type="component" value="Plasmid 12"/>
</dbReference>
<keyword evidence="4" id="KW-1185">Reference proteome</keyword>
<reference evidence="2 4" key="1">
    <citation type="submission" date="2015-11" db="EMBL/GenBank/DDBJ databases">
        <title>Identification of large and diverse effector repertoires of 38 Legionella species.</title>
        <authorList>
            <person name="Burstein D."/>
            <person name="Amaro F."/>
            <person name="Zusman T."/>
            <person name="Lifshitz Z."/>
            <person name="Cohen O."/>
            <person name="Gilbert J.A."/>
            <person name="Pupko T."/>
            <person name="Shuman H.A."/>
            <person name="Segal G."/>
        </authorList>
    </citation>
    <scope>NUCLEOTIDE SEQUENCE [LARGE SCALE GENOMIC DNA]</scope>
    <source>
        <strain evidence="2 4">1762-AUS-E</strain>
    </source>
</reference>
<dbReference type="InterPro" id="IPR036380">
    <property type="entry name" value="Isochorismatase-like_sf"/>
</dbReference>
<dbReference type="SUPFAM" id="SSF52499">
    <property type="entry name" value="Isochorismatase-like hydrolases"/>
    <property type="match status" value="1"/>
</dbReference>
<dbReference type="PATRIC" id="fig|45056.6.peg.473"/>
<dbReference type="Gene3D" id="3.40.50.850">
    <property type="entry name" value="Isochorismatase-like"/>
    <property type="match status" value="1"/>
</dbReference>
<dbReference type="KEGG" id="ladl:NCTC12735_00852"/>
<dbReference type="RefSeq" id="WP_058461531.1">
    <property type="nucleotide sequence ID" value="NZ_CAAAHS010000004.1"/>
</dbReference>
<evidence type="ECO:0000259" key="1">
    <source>
        <dbReference type="Pfam" id="PF00857"/>
    </source>
</evidence>
<gene>
    <name evidence="3" type="primary">ycaC</name>
    <name evidence="2" type="ORF">Lade_0457</name>
    <name evidence="3" type="ORF">NCTC12735_00852</name>
</gene>
<sequence>MLLEKDRSCLFLIDVQEKLTPYVLNSEGVIARCQWLLRLAKRLEVPIQVSEQYPSGLGGTIEPLREFLPQKCLTKVHFSSYQDPHFNEFWQGVDRNQVIIAGIETHVCVMQTALDMQAAGLNVFVVVDAVSSRNELDHRYGLKRMKAHGIELITAEMVFFEWLRKAGSPEFKELSKNFLR</sequence>
<geneLocation type="plasmid" evidence="3 5">
    <name>12</name>
</geneLocation>
<dbReference type="Pfam" id="PF00857">
    <property type="entry name" value="Isochorismatase"/>
    <property type="match status" value="1"/>
</dbReference>
<evidence type="ECO:0000313" key="4">
    <source>
        <dbReference type="Proteomes" id="UP000054859"/>
    </source>
</evidence>
<dbReference type="OrthoDB" id="9796958at2"/>
<dbReference type="PANTHER" id="PTHR14119:SF3">
    <property type="entry name" value="ISOCHORISMATASE DOMAIN-CONTAINING PROTEIN 2"/>
    <property type="match status" value="1"/>
</dbReference>
<feature type="domain" description="Isochorismatase-like" evidence="1">
    <location>
        <begin position="8"/>
        <end position="156"/>
    </location>
</feature>
<accession>A0A0W0R434</accession>
<reference evidence="3 5" key="2">
    <citation type="submission" date="2018-12" db="EMBL/GenBank/DDBJ databases">
        <authorList>
            <consortium name="Pathogen Informatics"/>
        </authorList>
    </citation>
    <scope>NUCLEOTIDE SEQUENCE [LARGE SCALE GENOMIC DNA]</scope>
    <source>
        <strain evidence="3 5">NCTC12735</strain>
        <plasmid evidence="5">12</plasmid>
    </source>
</reference>
<proteinExistence type="predicted"/>
<keyword evidence="3" id="KW-0614">Plasmid</keyword>
<dbReference type="InterPro" id="IPR050993">
    <property type="entry name" value="Isochorismatase_domain"/>
</dbReference>
<protein>
    <submittedName>
        <fullName evidence="3">YcaC like amidohydrolase</fullName>
    </submittedName>
    <submittedName>
        <fullName evidence="2">YcaC related amidohydrolase</fullName>
    </submittedName>
</protein>